<evidence type="ECO:0000313" key="3">
    <source>
        <dbReference type="Proteomes" id="UP000744769"/>
    </source>
</evidence>
<keyword evidence="1" id="KW-0732">Signal</keyword>
<evidence type="ECO:0000256" key="1">
    <source>
        <dbReference type="SAM" id="SignalP"/>
    </source>
</evidence>
<organism evidence="2 3">
    <name type="scientific">Metallococcus carri</name>
    <dbReference type="NCBI Taxonomy" id="1656884"/>
    <lineage>
        <taxon>Bacteria</taxon>
        <taxon>Bacillati</taxon>
        <taxon>Actinomycetota</taxon>
        <taxon>Actinomycetes</taxon>
        <taxon>Micrococcales</taxon>
        <taxon>Dermacoccaceae</taxon>
        <taxon>Metallococcus</taxon>
    </lineage>
</organism>
<dbReference type="Proteomes" id="UP000744769">
    <property type="component" value="Unassembled WGS sequence"/>
</dbReference>
<feature type="signal peptide" evidence="1">
    <location>
        <begin position="1"/>
        <end position="35"/>
    </location>
</feature>
<feature type="chain" id="PRO_5037400451" description="Secreted protein" evidence="1">
    <location>
        <begin position="36"/>
        <end position="172"/>
    </location>
</feature>
<dbReference type="AlphaFoldDB" id="A0A967B2Q1"/>
<proteinExistence type="predicted"/>
<sequence length="172" mass="17555">MGAQKMAVRPTRRQVAKGLAWVTPVMVLGAPAARAATSPGPCQPVISVSGDGACKCPGSSSPSDPQAYYLSFCATSDPSCPTPAGSTVTIVEVDGNQGPLTNAPLKPFCSTLPTTVTVNGKCSEVIRFTGANSGNFLTVKYKIGDGATIYANTKVPAPNQTCTFCGTAMDSC</sequence>
<protein>
    <recommendedName>
        <fullName evidence="4">Secreted protein</fullName>
    </recommendedName>
</protein>
<accession>A0A967B2Q1</accession>
<evidence type="ECO:0008006" key="4">
    <source>
        <dbReference type="Google" id="ProtNLM"/>
    </source>
</evidence>
<comment type="caution">
    <text evidence="2">The sequence shown here is derived from an EMBL/GenBank/DDBJ whole genome shotgun (WGS) entry which is preliminary data.</text>
</comment>
<reference evidence="2" key="1">
    <citation type="submission" date="2020-03" db="EMBL/GenBank/DDBJ databases">
        <title>Draft sequencing of Calidifontibacter sp. DB0510.</title>
        <authorList>
            <person name="Kim D.-U."/>
        </authorList>
    </citation>
    <scope>NUCLEOTIDE SEQUENCE</scope>
    <source>
        <strain evidence="2">DB0510</strain>
    </source>
</reference>
<name>A0A967B2Q1_9MICO</name>
<keyword evidence="3" id="KW-1185">Reference proteome</keyword>
<dbReference type="EMBL" id="JAAOIV010000007">
    <property type="protein sequence ID" value="NHN56300.1"/>
    <property type="molecule type" value="Genomic_DNA"/>
</dbReference>
<dbReference type="RefSeq" id="WP_166196915.1">
    <property type="nucleotide sequence ID" value="NZ_JAAOIV010000007.1"/>
</dbReference>
<gene>
    <name evidence="2" type="ORF">G9U51_10985</name>
</gene>
<evidence type="ECO:0000313" key="2">
    <source>
        <dbReference type="EMBL" id="NHN56300.1"/>
    </source>
</evidence>